<comment type="caution">
    <text evidence="3">The sequence shown here is derived from an EMBL/GenBank/DDBJ whole genome shotgun (WGS) entry which is preliminary data.</text>
</comment>
<proteinExistence type="predicted"/>
<keyword evidence="2" id="KW-1133">Transmembrane helix</keyword>
<gene>
    <name evidence="3" type="ORF">QVZ43_15785</name>
</gene>
<dbReference type="EMBL" id="JAUMIS010000003">
    <property type="protein sequence ID" value="MDO3723177.1"/>
    <property type="molecule type" value="Genomic_DNA"/>
</dbReference>
<evidence type="ECO:0000256" key="2">
    <source>
        <dbReference type="SAM" id="Phobius"/>
    </source>
</evidence>
<feature type="coiled-coil region" evidence="1">
    <location>
        <begin position="46"/>
        <end position="107"/>
    </location>
</feature>
<dbReference type="PANTHER" id="PTHR40278:SF1">
    <property type="entry name" value="DNA UTILIZATION PROTEIN HOFN"/>
    <property type="match status" value="1"/>
</dbReference>
<evidence type="ECO:0000256" key="1">
    <source>
        <dbReference type="SAM" id="Coils"/>
    </source>
</evidence>
<evidence type="ECO:0000313" key="3">
    <source>
        <dbReference type="EMBL" id="MDO3723177.1"/>
    </source>
</evidence>
<dbReference type="PANTHER" id="PTHR40278">
    <property type="entry name" value="DNA UTILIZATION PROTEIN HOFN"/>
    <property type="match status" value="1"/>
</dbReference>
<accession>A0ABT8W4L9</accession>
<keyword evidence="4" id="KW-1185">Reference proteome</keyword>
<keyword evidence="1" id="KW-0175">Coiled coil</keyword>
<sequence>MSQSVNLYTEDLRPRRESLQAGTLVVLVALVVVGLVAGSGLAHYQSSELQAQIEKLEADNRGLEQSIERQTEAVLARRPSPEIREQLVDVTEQLARRQRLLERVENLVLGVGGQFSPQMAALARQIPDDVWLTGVWLDAEQSQVALEGLARSGALVPSYLENLGDEPAFSGRTFGAFRLSRPENERGIRFHVATDRDGEDS</sequence>
<evidence type="ECO:0000313" key="4">
    <source>
        <dbReference type="Proteomes" id="UP001168640"/>
    </source>
</evidence>
<dbReference type="RefSeq" id="WP_302910684.1">
    <property type="nucleotide sequence ID" value="NZ_JAUMIS010000003.1"/>
</dbReference>
<reference evidence="3" key="1">
    <citation type="submission" date="2023-07" db="EMBL/GenBank/DDBJ databases">
        <title>Marinobacter sp. chi1 genome sequencing and assembly.</title>
        <authorList>
            <person name="Park S."/>
        </authorList>
    </citation>
    <scope>NUCLEOTIDE SEQUENCE</scope>
    <source>
        <strain evidence="3">Chi1</strain>
    </source>
</reference>
<dbReference type="InterPro" id="IPR007813">
    <property type="entry name" value="PilN"/>
</dbReference>
<dbReference type="Pfam" id="PF05137">
    <property type="entry name" value="PilN"/>
    <property type="match status" value="1"/>
</dbReference>
<dbReference type="InterPro" id="IPR052534">
    <property type="entry name" value="Extracell_DNA_Util/SecSys_Comp"/>
</dbReference>
<dbReference type="Proteomes" id="UP001168640">
    <property type="component" value="Unassembled WGS sequence"/>
</dbReference>
<keyword evidence="2" id="KW-0472">Membrane</keyword>
<feature type="transmembrane region" description="Helical" evidence="2">
    <location>
        <begin position="21"/>
        <end position="44"/>
    </location>
</feature>
<protein>
    <submittedName>
        <fullName evidence="3">PilN domain-containing protein</fullName>
    </submittedName>
</protein>
<organism evidence="3 4">
    <name type="scientific">Marinobacter suaedae</name>
    <dbReference type="NCBI Taxonomy" id="3057675"/>
    <lineage>
        <taxon>Bacteria</taxon>
        <taxon>Pseudomonadati</taxon>
        <taxon>Pseudomonadota</taxon>
        <taxon>Gammaproteobacteria</taxon>
        <taxon>Pseudomonadales</taxon>
        <taxon>Marinobacteraceae</taxon>
        <taxon>Marinobacter</taxon>
    </lineage>
</organism>
<name>A0ABT8W4L9_9GAMM</name>
<keyword evidence="2" id="KW-0812">Transmembrane</keyword>